<organism evidence="1 2">
    <name type="scientific">Mycolicibacter terrae</name>
    <dbReference type="NCBI Taxonomy" id="1788"/>
    <lineage>
        <taxon>Bacteria</taxon>
        <taxon>Bacillati</taxon>
        <taxon>Actinomycetota</taxon>
        <taxon>Actinomycetes</taxon>
        <taxon>Mycobacteriales</taxon>
        <taxon>Mycobacteriaceae</taxon>
        <taxon>Mycolicibacter</taxon>
    </lineage>
</organism>
<reference evidence="1 2" key="1">
    <citation type="journal article" date="2019" name="Emerg. Microbes Infect.">
        <title>Comprehensive subspecies identification of 175 nontuberculous mycobacteria species based on 7547 genomic profiles.</title>
        <authorList>
            <person name="Matsumoto Y."/>
            <person name="Kinjo T."/>
            <person name="Motooka D."/>
            <person name="Nabeya D."/>
            <person name="Jung N."/>
            <person name="Uechi K."/>
            <person name="Horii T."/>
            <person name="Iida T."/>
            <person name="Fujita J."/>
            <person name="Nakamura S."/>
        </authorList>
    </citation>
    <scope>NUCLEOTIDE SEQUENCE [LARGE SCALE GENOMIC DNA]</scope>
    <source>
        <strain evidence="1 2">JCM 12143</strain>
    </source>
</reference>
<proteinExistence type="predicted"/>
<dbReference type="Proteomes" id="UP000467636">
    <property type="component" value="Chromosome"/>
</dbReference>
<dbReference type="AlphaFoldDB" id="A0AAD1MIN7"/>
<keyword evidence="2" id="KW-1185">Reference proteome</keyword>
<dbReference type="RefSeq" id="WP_085259766.1">
    <property type="nucleotide sequence ID" value="NZ_AP022564.1"/>
</dbReference>
<gene>
    <name evidence="1" type="ORF">MTER_34520</name>
</gene>
<protein>
    <submittedName>
        <fullName evidence="1">Uncharacterized protein</fullName>
    </submittedName>
</protein>
<sequence>MATDGWEFWKVTTVGGELAWLALTRPGARAVIDREKVWTLLPKVRVFIANWFVTEDFVHQDGLWIYENIDVDEARGLVVDVPDPTAELMSRITRPERVLTLEQIDRHPVLKVLGDRANGVLLARG</sequence>
<name>A0AAD1MIN7_9MYCO</name>
<evidence type="ECO:0000313" key="2">
    <source>
        <dbReference type="Proteomes" id="UP000467636"/>
    </source>
</evidence>
<evidence type="ECO:0000313" key="1">
    <source>
        <dbReference type="EMBL" id="BBX24041.1"/>
    </source>
</evidence>
<dbReference type="EMBL" id="AP022564">
    <property type="protein sequence ID" value="BBX24041.1"/>
    <property type="molecule type" value="Genomic_DNA"/>
</dbReference>
<accession>A0AAD1MIN7</accession>